<evidence type="ECO:0000313" key="12">
    <source>
        <dbReference type="Proteomes" id="UP001524383"/>
    </source>
</evidence>
<evidence type="ECO:0000259" key="10">
    <source>
        <dbReference type="Pfam" id="PF22578"/>
    </source>
</evidence>
<dbReference type="HAMAP" id="MF_01287">
    <property type="entry name" value="DGGGPL_reductase"/>
    <property type="match status" value="1"/>
</dbReference>
<dbReference type="InterPro" id="IPR023590">
    <property type="entry name" value="DGGGPL_reductase"/>
</dbReference>
<evidence type="ECO:0000256" key="3">
    <source>
        <dbReference type="ARBA" id="ARBA00022827"/>
    </source>
</evidence>
<dbReference type="EMBL" id="VOTZ01000020">
    <property type="protein sequence ID" value="MCQ1539127.1"/>
    <property type="molecule type" value="Genomic_DNA"/>
</dbReference>
<comment type="catalytic activity">
    <reaction evidence="8">
        <text>2,3-bis-O-(phytanyl)-sn-glycerol 1-phosphate + 8 oxidized 2[4Fe-4S]-[ferredoxin] = 2,3-bis-O-(geranylgeranyl)-sn-glycerol 1-phosphate + 8 reduced 2[4Fe-4S]-[ferredoxin] + 16 H(+)</text>
        <dbReference type="Rhea" id="RHEA:36159"/>
        <dbReference type="Rhea" id="RHEA-COMP:10002"/>
        <dbReference type="Rhea" id="RHEA-COMP:10004"/>
        <dbReference type="ChEBI" id="CHEBI:15378"/>
        <dbReference type="ChEBI" id="CHEBI:33722"/>
        <dbReference type="ChEBI" id="CHEBI:33723"/>
        <dbReference type="ChEBI" id="CHEBI:58837"/>
        <dbReference type="ChEBI" id="CHEBI:73125"/>
        <dbReference type="EC" id="1.3.7.11"/>
    </reaction>
</comment>
<accession>A0ABD4TJM3</accession>
<comment type="caution">
    <text evidence="8">Lacks conserved residue(s) required for the propagation of feature annotation.</text>
</comment>
<proteinExistence type="inferred from homology"/>
<dbReference type="PRINTS" id="PR00420">
    <property type="entry name" value="RNGMNOXGNASE"/>
</dbReference>
<comment type="miscellaneous">
    <text evidence="8">Reduction reaction proceeds via syn addition of hydrogen for double bonds.</text>
</comment>
<dbReference type="Pfam" id="PF01494">
    <property type="entry name" value="FAD_binding_3"/>
    <property type="match status" value="1"/>
</dbReference>
<gene>
    <name evidence="11" type="ORF">FTO68_09065</name>
</gene>
<feature type="binding site" evidence="8">
    <location>
        <position position="123"/>
    </location>
    <ligand>
        <name>FAD</name>
        <dbReference type="ChEBI" id="CHEBI:57692"/>
    </ligand>
</feature>
<keyword evidence="3 8" id="KW-0274">FAD</keyword>
<keyword evidence="12" id="KW-1185">Reference proteome</keyword>
<evidence type="ECO:0000256" key="5">
    <source>
        <dbReference type="ARBA" id="ARBA00023098"/>
    </source>
</evidence>
<dbReference type="InterPro" id="IPR050407">
    <property type="entry name" value="Geranylgeranyl_reductase"/>
</dbReference>
<comment type="cofactor">
    <cofactor evidence="8">
        <name>FAD</name>
        <dbReference type="ChEBI" id="CHEBI:57692"/>
    </cofactor>
    <text evidence="8">Binds 1 FAD per subunit.</text>
</comment>
<dbReference type="Pfam" id="PF22578">
    <property type="entry name" value="GGR_cat"/>
    <property type="match status" value="1"/>
</dbReference>
<keyword evidence="5 8" id="KW-0443">Lipid metabolism</keyword>
<evidence type="ECO:0000256" key="6">
    <source>
        <dbReference type="ARBA" id="ARBA00023209"/>
    </source>
</evidence>
<dbReference type="InterPro" id="IPR002938">
    <property type="entry name" value="FAD-bd"/>
</dbReference>
<evidence type="ECO:0000256" key="8">
    <source>
        <dbReference type="HAMAP-Rule" id="MF_01287"/>
    </source>
</evidence>
<keyword evidence="7 8" id="KW-1208">Phospholipid metabolism</keyword>
<organism evidence="11 12">
    <name type="scientific">Methanocalculus taiwanensis</name>
    <dbReference type="NCBI Taxonomy" id="106207"/>
    <lineage>
        <taxon>Archaea</taxon>
        <taxon>Methanobacteriati</taxon>
        <taxon>Methanobacteriota</taxon>
        <taxon>Stenosarchaea group</taxon>
        <taxon>Methanomicrobia</taxon>
        <taxon>Methanomicrobiales</taxon>
        <taxon>Methanocalculaceae</taxon>
        <taxon>Methanocalculus</taxon>
    </lineage>
</organism>
<feature type="binding site" evidence="8">
    <location>
        <position position="293"/>
    </location>
    <ligand>
        <name>FAD</name>
        <dbReference type="ChEBI" id="CHEBI:57692"/>
    </ligand>
</feature>
<evidence type="ECO:0000256" key="7">
    <source>
        <dbReference type="ARBA" id="ARBA00023264"/>
    </source>
</evidence>
<dbReference type="GO" id="GO:0050660">
    <property type="term" value="F:flavin adenine dinucleotide binding"/>
    <property type="evidence" value="ECO:0007669"/>
    <property type="project" value="UniProtKB-UniRule"/>
</dbReference>
<dbReference type="Gene3D" id="3.50.50.60">
    <property type="entry name" value="FAD/NAD(P)-binding domain"/>
    <property type="match status" value="1"/>
</dbReference>
<keyword evidence="2 8" id="KW-0285">Flavoprotein</keyword>
<dbReference type="NCBIfam" id="TIGR02032">
    <property type="entry name" value="GG-red-SF"/>
    <property type="match status" value="1"/>
</dbReference>
<name>A0ABD4TJM3_9EURY</name>
<comment type="caution">
    <text evidence="11">The sequence shown here is derived from an EMBL/GenBank/DDBJ whole genome shotgun (WGS) entry which is preliminary data.</text>
</comment>
<dbReference type="Pfam" id="PF12831">
    <property type="entry name" value="FAD_oxidored"/>
    <property type="match status" value="1"/>
</dbReference>
<evidence type="ECO:0000256" key="1">
    <source>
        <dbReference type="ARBA" id="ARBA00022516"/>
    </source>
</evidence>
<comment type="catalytic activity">
    <reaction evidence="8">
        <text>CDP-2,3-bis-O-(geranylgeranyl)-sn-glycerol + 8 AH2 = CDP-2,3-bis-O-(phytanyl)-sn-glycerol + 8 A</text>
        <dbReference type="Rhea" id="RHEA:84207"/>
        <dbReference type="ChEBI" id="CHEBI:13193"/>
        <dbReference type="ChEBI" id="CHEBI:17499"/>
        <dbReference type="ChEBI" id="CHEBI:58838"/>
        <dbReference type="ChEBI" id="CHEBI:74004"/>
    </reaction>
</comment>
<sequence length="397" mass="42726">MKRQYDMLVIGGGPGGALAAKTVAEKGLSVCLVEKRPAIGTPVRCAEGIGKELLTDFLPPDPKWIATEIERAELVAPDDFSMLLEPKMAGSEVGYVLDRKVFDRELVWKAAEAGAETYVKARATAPIMKNGAVAGAVIEQHGQTYEVDAKVTIAADGIESKFSKWAGIDTTVPLREIETCAQYLMTGIDIDPQMTSFFLGNEVAPAGYVWIFPKGEGLANVGIGIGGGKSGAGHRAKDFLDRFVKRKFPQGRIIELIVGGVSVCKPLSCTVADNMLIVGDAARLSDPITGGGIYNAMYTGRLAAETAVTALEMGDTSKAALMPYDAEWRVSKMGKALERNYAVKEVFVKLSDEKLNAIVHSIAKIDLDEFSTLTLITELIKANPSLLLELKHLRSFL</sequence>
<dbReference type="InterPro" id="IPR011777">
    <property type="entry name" value="Geranylgeranyl_Rdtase_fam"/>
</dbReference>
<keyword evidence="6 8" id="KW-0594">Phospholipid biosynthesis</keyword>
<feature type="binding site" evidence="8">
    <location>
        <position position="15"/>
    </location>
    <ligand>
        <name>FAD</name>
        <dbReference type="ChEBI" id="CHEBI:57692"/>
    </ligand>
</feature>
<dbReference type="RefSeq" id="WP_255333091.1">
    <property type="nucleotide sequence ID" value="NZ_VOTZ01000020.1"/>
</dbReference>
<dbReference type="EC" id="1.3.7.11" evidence="8"/>
<evidence type="ECO:0000256" key="4">
    <source>
        <dbReference type="ARBA" id="ARBA00023002"/>
    </source>
</evidence>
<feature type="binding site" evidence="8">
    <location>
        <position position="34"/>
    </location>
    <ligand>
        <name>FAD</name>
        <dbReference type="ChEBI" id="CHEBI:57692"/>
    </ligand>
</feature>
<keyword evidence="1 8" id="KW-0444">Lipid biosynthesis</keyword>
<comment type="similarity">
    <text evidence="8">Belongs to the geranylgeranyl reductase family. DGGGPL reductase subfamily.</text>
</comment>
<feature type="binding site" evidence="8">
    <location>
        <position position="45"/>
    </location>
    <ligand>
        <name>FAD</name>
        <dbReference type="ChEBI" id="CHEBI:57692"/>
    </ligand>
</feature>
<evidence type="ECO:0000313" key="11">
    <source>
        <dbReference type="EMBL" id="MCQ1539127.1"/>
    </source>
</evidence>
<comment type="catalytic activity">
    <reaction evidence="8">
        <text>archaetidylserine + 8 AH2 = 2,3-bis-O-phytanyl-sn-glycero-3-phospho-L-serine + 8 A</text>
        <dbReference type="Rhea" id="RHEA:84215"/>
        <dbReference type="ChEBI" id="CHEBI:13193"/>
        <dbReference type="ChEBI" id="CHEBI:17499"/>
        <dbReference type="ChEBI" id="CHEBI:71517"/>
        <dbReference type="ChEBI" id="CHEBI:74853"/>
    </reaction>
</comment>
<comment type="catalytic activity">
    <reaction evidence="8">
        <text>a 2,3-bis-O-phytanyl-sn-glycerol 1-phospholipid + 8 oxidized 2[4Fe-4S]-[ferredoxin] = a 2,3-bis-O-(geranylgeranyl)-sn-glycerol 1-phospholipid + 8 reduced 2[4Fe-4S]-[ferredoxin] + 16 H(+)</text>
        <dbReference type="Rhea" id="RHEA:54324"/>
        <dbReference type="Rhea" id="RHEA-COMP:10002"/>
        <dbReference type="Rhea" id="RHEA-COMP:10004"/>
        <dbReference type="ChEBI" id="CHEBI:15378"/>
        <dbReference type="ChEBI" id="CHEBI:33722"/>
        <dbReference type="ChEBI" id="CHEBI:33723"/>
        <dbReference type="ChEBI" id="CHEBI:138139"/>
        <dbReference type="ChEBI" id="CHEBI:138140"/>
        <dbReference type="EC" id="1.3.7.11"/>
    </reaction>
</comment>
<protein>
    <recommendedName>
        <fullName evidence="8">Digeranylgeranylglycerophospholipid reductase</fullName>
        <shortName evidence="8">DGGGPL reductase</shortName>
        <ecNumber evidence="8">1.3.7.11</ecNumber>
    </recommendedName>
    <alternativeName>
        <fullName evidence="8">2,3-bis-O-geranylgeranylglyceryl phosphate reductase</fullName>
    </alternativeName>
    <alternativeName>
        <fullName evidence="8">Geranylgeranyl reductase</fullName>
        <shortName evidence="8">GGR</shortName>
    </alternativeName>
</protein>
<reference evidence="11 12" key="1">
    <citation type="submission" date="2019-08" db="EMBL/GenBank/DDBJ databases">
        <authorList>
            <person name="Chen S.-C."/>
            <person name="Lai M.-C."/>
            <person name="You Y.-T."/>
        </authorList>
    </citation>
    <scope>NUCLEOTIDE SEQUENCE [LARGE SCALE GENOMIC DNA]</scope>
    <source>
        <strain evidence="11 12">P2F9704a</strain>
    </source>
</reference>
<dbReference type="AlphaFoldDB" id="A0ABD4TJM3"/>
<comment type="function">
    <text evidence="8">Is involved in the reduction of 2,3-digeranylgeranylglycerophospholipids (unsaturated archaeols) into 2,3-diphytanylglycerophospholipids (saturated archaeols) in the biosynthesis of archaeal membrane lipids. Catalyzes the formation of archaetidic acid (2,3-di-O-phytanyl-sn-glyceryl phosphate) from 2,3-di-O-geranylgeranylglyceryl phosphate (DGGGP) via the hydrogenation of each double bond of the isoprenoid chains. Is also probably able to reduce double bonds of geranyl groups in CDP-2,3-bis-O-(geranylgeranyl)-sn-glycerol and archaetidylserine, thus acting at various stages in the biosynthesis of archaeal membrane lipids.</text>
</comment>
<dbReference type="PANTHER" id="PTHR42685:SF18">
    <property type="entry name" value="DIGERANYLGERANYLGLYCEROPHOSPHOLIPID REDUCTASE"/>
    <property type="match status" value="1"/>
</dbReference>
<dbReference type="GO" id="GO:0016636">
    <property type="term" value="F:oxidoreductase activity, acting on the CH-CH group of donors, iron-sulfur protein as acceptor"/>
    <property type="evidence" value="ECO:0007669"/>
    <property type="project" value="UniProtKB-UniRule"/>
</dbReference>
<evidence type="ECO:0000256" key="2">
    <source>
        <dbReference type="ARBA" id="ARBA00022630"/>
    </source>
</evidence>
<feature type="binding site" evidence="8">
    <location>
        <position position="292"/>
    </location>
    <ligand>
        <name>FAD</name>
        <dbReference type="ChEBI" id="CHEBI:57692"/>
    </ligand>
</feature>
<dbReference type="InterPro" id="IPR036188">
    <property type="entry name" value="FAD/NAD-bd_sf"/>
</dbReference>
<evidence type="ECO:0000259" key="9">
    <source>
        <dbReference type="Pfam" id="PF01494"/>
    </source>
</evidence>
<feature type="binding site" evidence="8">
    <location>
        <position position="372"/>
    </location>
    <ligand>
        <name>a 2,3-bis-O-(geranylgeranyl)-sn-glycerol 1-phospholipid</name>
        <dbReference type="ChEBI" id="CHEBI:138140"/>
    </ligand>
</feature>
<feature type="domain" description="FAD-binding" evidence="9">
    <location>
        <begin position="101"/>
        <end position="172"/>
    </location>
</feature>
<feature type="binding site" evidence="8">
    <location>
        <position position="46"/>
    </location>
    <ligand>
        <name>FAD</name>
        <dbReference type="ChEBI" id="CHEBI:57692"/>
    </ligand>
</feature>
<dbReference type="GO" id="GO:0046474">
    <property type="term" value="P:glycerophospholipid biosynthetic process"/>
    <property type="evidence" value="ECO:0007669"/>
    <property type="project" value="UniProtKB-UniRule"/>
</dbReference>
<dbReference type="SUPFAM" id="SSF51905">
    <property type="entry name" value="FAD/NAD(P)-binding domain"/>
    <property type="match status" value="1"/>
</dbReference>
<comment type="pathway">
    <text evidence="8">Membrane lipid metabolism; glycerophospholipid metabolism.</text>
</comment>
<feature type="binding site" evidence="8">
    <location>
        <position position="99"/>
    </location>
    <ligand>
        <name>FAD</name>
        <dbReference type="ChEBI" id="CHEBI:57692"/>
    </ligand>
</feature>
<dbReference type="Gene3D" id="3.30.9.10">
    <property type="entry name" value="D-Amino Acid Oxidase, subunit A, domain 2"/>
    <property type="match status" value="1"/>
</dbReference>
<dbReference type="PANTHER" id="PTHR42685">
    <property type="entry name" value="GERANYLGERANYL DIPHOSPHATE REDUCTASE"/>
    <property type="match status" value="1"/>
</dbReference>
<feature type="binding site" evidence="8">
    <location>
        <position position="280"/>
    </location>
    <ligand>
        <name>FAD</name>
        <dbReference type="ChEBI" id="CHEBI:57692"/>
    </ligand>
</feature>
<comment type="catalytic activity">
    <reaction evidence="8">
        <text>a 2,3-bis-O-phytanyl-sn-glycerol 1-phospholipid + 8 A = a 2,3-bis-O-(geranylgeranyl)-sn-glycerol 1-phospholipid + 8 AH2</text>
        <dbReference type="Rhea" id="RHEA:64376"/>
        <dbReference type="ChEBI" id="CHEBI:13193"/>
        <dbReference type="ChEBI" id="CHEBI:17499"/>
        <dbReference type="ChEBI" id="CHEBI:138139"/>
        <dbReference type="ChEBI" id="CHEBI:138140"/>
    </reaction>
</comment>
<feature type="domain" description="Digeranylgeranylglycerophospholipid reductase catalytic" evidence="10">
    <location>
        <begin position="177"/>
        <end position="261"/>
    </location>
</feature>
<feature type="binding site" evidence="8">
    <location>
        <position position="48"/>
    </location>
    <ligand>
        <name>FAD</name>
        <dbReference type="ChEBI" id="CHEBI:57692"/>
    </ligand>
</feature>
<dbReference type="Proteomes" id="UP001524383">
    <property type="component" value="Unassembled WGS sequence"/>
</dbReference>
<keyword evidence="4 8" id="KW-0560">Oxidoreductase</keyword>
<dbReference type="InterPro" id="IPR054715">
    <property type="entry name" value="GGR_cat"/>
</dbReference>